<dbReference type="GO" id="GO:0051537">
    <property type="term" value="F:2 iron, 2 sulfur cluster binding"/>
    <property type="evidence" value="ECO:0007669"/>
    <property type="project" value="UniProtKB-KW"/>
</dbReference>
<dbReference type="EMBL" id="CP054139">
    <property type="protein sequence ID" value="QKJ29935.1"/>
    <property type="molecule type" value="Genomic_DNA"/>
</dbReference>
<dbReference type="PROSITE" id="PS51296">
    <property type="entry name" value="RIESKE"/>
    <property type="match status" value="1"/>
</dbReference>
<dbReference type="InterPro" id="IPR036922">
    <property type="entry name" value="Rieske_2Fe-2S_sf"/>
</dbReference>
<proteinExistence type="predicted"/>
<keyword evidence="7" id="KW-1185">Reference proteome</keyword>
<reference evidence="6 7" key="1">
    <citation type="submission" date="2020-05" db="EMBL/GenBank/DDBJ databases">
        <title>Mucilaginibacter mali sp. nov.</title>
        <authorList>
            <person name="Kim H.S."/>
            <person name="Lee K.C."/>
            <person name="Suh M.K."/>
            <person name="Kim J.-S."/>
            <person name="Han K.-I."/>
            <person name="Eom M.K."/>
            <person name="Shin Y.K."/>
            <person name="Lee J.-S."/>
        </authorList>
    </citation>
    <scope>NUCLEOTIDE SEQUENCE [LARGE SCALE GENOMIC DNA]</scope>
    <source>
        <strain evidence="6 7">G2-14</strain>
    </source>
</reference>
<dbReference type="PROSITE" id="PS51257">
    <property type="entry name" value="PROKAR_LIPOPROTEIN"/>
    <property type="match status" value="1"/>
</dbReference>
<keyword evidence="3" id="KW-0408">Iron</keyword>
<accession>A0A7D4TUT4</accession>
<feature type="domain" description="Rieske" evidence="5">
    <location>
        <begin position="70"/>
        <end position="145"/>
    </location>
</feature>
<sequence>MERDEFLSKLGIGILAVCAGCGIASCGSKSDAPAPTSGGTGPAKGSGNVFTADLNTELTTVGSSKTSNGVILVRLAAGNTASSFTAVQVACTHEGTPIGYNNGQGIFICPLHGSQFSKTGAVLMGPAAAALQQYTVSIQGTTLTVVA</sequence>
<keyword evidence="1" id="KW-0001">2Fe-2S</keyword>
<evidence type="ECO:0000256" key="3">
    <source>
        <dbReference type="ARBA" id="ARBA00023004"/>
    </source>
</evidence>
<evidence type="ECO:0000313" key="6">
    <source>
        <dbReference type="EMBL" id="QKJ29935.1"/>
    </source>
</evidence>
<organism evidence="6 7">
    <name type="scientific">Mucilaginibacter mali</name>
    <dbReference type="NCBI Taxonomy" id="2740462"/>
    <lineage>
        <taxon>Bacteria</taxon>
        <taxon>Pseudomonadati</taxon>
        <taxon>Bacteroidota</taxon>
        <taxon>Sphingobacteriia</taxon>
        <taxon>Sphingobacteriales</taxon>
        <taxon>Sphingobacteriaceae</taxon>
        <taxon>Mucilaginibacter</taxon>
    </lineage>
</organism>
<evidence type="ECO:0000256" key="1">
    <source>
        <dbReference type="ARBA" id="ARBA00022714"/>
    </source>
</evidence>
<protein>
    <submittedName>
        <fullName evidence="6">Rieske 2Fe-2S domain-containing protein</fullName>
    </submittedName>
</protein>
<gene>
    <name evidence="6" type="ORF">HQ865_09255</name>
</gene>
<keyword evidence="4" id="KW-0411">Iron-sulfur</keyword>
<dbReference type="AlphaFoldDB" id="A0A7D4TUT4"/>
<dbReference type="RefSeq" id="WP_173414625.1">
    <property type="nucleotide sequence ID" value="NZ_CP054139.1"/>
</dbReference>
<dbReference type="Proteomes" id="UP000505355">
    <property type="component" value="Chromosome"/>
</dbReference>
<dbReference type="InterPro" id="IPR017941">
    <property type="entry name" value="Rieske_2Fe-2S"/>
</dbReference>
<dbReference type="Pfam" id="PF00355">
    <property type="entry name" value="Rieske"/>
    <property type="match status" value="1"/>
</dbReference>
<dbReference type="SUPFAM" id="SSF50022">
    <property type="entry name" value="ISP domain"/>
    <property type="match status" value="1"/>
</dbReference>
<dbReference type="GO" id="GO:0046872">
    <property type="term" value="F:metal ion binding"/>
    <property type="evidence" value="ECO:0007669"/>
    <property type="project" value="UniProtKB-KW"/>
</dbReference>
<name>A0A7D4TUT4_9SPHI</name>
<keyword evidence="2" id="KW-0479">Metal-binding</keyword>
<evidence type="ECO:0000256" key="2">
    <source>
        <dbReference type="ARBA" id="ARBA00022723"/>
    </source>
</evidence>
<dbReference type="KEGG" id="mmab:HQ865_09255"/>
<evidence type="ECO:0000313" key="7">
    <source>
        <dbReference type="Proteomes" id="UP000505355"/>
    </source>
</evidence>
<evidence type="ECO:0000259" key="5">
    <source>
        <dbReference type="PROSITE" id="PS51296"/>
    </source>
</evidence>
<evidence type="ECO:0000256" key="4">
    <source>
        <dbReference type="ARBA" id="ARBA00023014"/>
    </source>
</evidence>
<dbReference type="Gene3D" id="2.102.10.10">
    <property type="entry name" value="Rieske [2Fe-2S] iron-sulphur domain"/>
    <property type="match status" value="1"/>
</dbReference>